<dbReference type="InterPro" id="IPR036259">
    <property type="entry name" value="MFS_trans_sf"/>
</dbReference>
<feature type="transmembrane region" description="Helical" evidence="5">
    <location>
        <begin position="334"/>
        <end position="355"/>
    </location>
</feature>
<feature type="transmembrane region" description="Helical" evidence="5">
    <location>
        <begin position="42"/>
        <end position="61"/>
    </location>
</feature>
<protein>
    <submittedName>
        <fullName evidence="7">MFS transporter</fullName>
    </submittedName>
</protein>
<dbReference type="RefSeq" id="WP_350933128.1">
    <property type="nucleotide sequence ID" value="NZ_CP157762.1"/>
</dbReference>
<feature type="domain" description="Major facilitator superfamily (MFS) profile" evidence="6">
    <location>
        <begin position="1"/>
        <end position="381"/>
    </location>
</feature>
<evidence type="ECO:0000313" key="7">
    <source>
        <dbReference type="EMBL" id="XBP93468.1"/>
    </source>
</evidence>
<evidence type="ECO:0000313" key="8">
    <source>
        <dbReference type="EMBL" id="XCH74166.1"/>
    </source>
</evidence>
<feature type="transmembrane region" description="Helical" evidence="5">
    <location>
        <begin position="73"/>
        <end position="91"/>
    </location>
</feature>
<dbReference type="InterPro" id="IPR011701">
    <property type="entry name" value="MFS"/>
</dbReference>
<dbReference type="Gene3D" id="1.20.1250.20">
    <property type="entry name" value="MFS general substrate transporter like domains"/>
    <property type="match status" value="2"/>
</dbReference>
<comment type="subcellular location">
    <subcellularLocation>
        <location evidence="1">Cell membrane</location>
        <topology evidence="1">Multi-pass membrane protein</topology>
    </subcellularLocation>
</comment>
<feature type="transmembrane region" description="Helical" evidence="5">
    <location>
        <begin position="305"/>
        <end position="327"/>
    </location>
</feature>
<dbReference type="SUPFAM" id="SSF103473">
    <property type="entry name" value="MFS general substrate transporter"/>
    <property type="match status" value="1"/>
</dbReference>
<accession>A0AAU7M7K1</accession>
<evidence type="ECO:0000259" key="6">
    <source>
        <dbReference type="PROSITE" id="PS50850"/>
    </source>
</evidence>
<evidence type="ECO:0000256" key="4">
    <source>
        <dbReference type="ARBA" id="ARBA00023136"/>
    </source>
</evidence>
<proteinExistence type="predicted"/>
<feature type="transmembrane region" description="Helical" evidence="5">
    <location>
        <begin position="97"/>
        <end position="120"/>
    </location>
</feature>
<keyword evidence="2 5" id="KW-0812">Transmembrane</keyword>
<keyword evidence="4 5" id="KW-0472">Membrane</keyword>
<dbReference type="AlphaFoldDB" id="A0AAU7M7K1"/>
<evidence type="ECO:0000256" key="5">
    <source>
        <dbReference type="SAM" id="Phobius"/>
    </source>
</evidence>
<dbReference type="Pfam" id="PF07690">
    <property type="entry name" value="MFS_1"/>
    <property type="match status" value="1"/>
</dbReference>
<dbReference type="PROSITE" id="PS50850">
    <property type="entry name" value="MFS"/>
    <property type="match status" value="1"/>
</dbReference>
<feature type="transmembrane region" description="Helical" evidence="5">
    <location>
        <begin position="132"/>
        <end position="155"/>
    </location>
</feature>
<sequence>MVGWTRYRLVMAGFFGLTGMGNGLWGACLPAVDARLDLGPGRLGVVLLVLGVGTLVTMPVTGALADRVGGRRVLRVASVLFAASLAGPAVAGSYPALVAGMLLLSLVLGVLNVALTVQAVDLERSEQRPTMATLHGVWALGALTGGGATAAALRAGADSRLIMLCGAAVAATALLVVGRLLPPPAPVAPTTASTGPAGPLPTFGLVVLLGLIGAAAFLTENAATDWAGVHARRVLGADTATASLAYTVFFAAMTGVRLLGDAVRARLGAARVVLLAGTTASVGYGVILLTPALGAGRVAVALGGWVLAGAGMALMWPIVSSTVGAAFPGRAKSLSLVTTLSYGGGLLGPAVMGYAASATSLSSAMVIPAALVVLVTVTAPRVLRLLTAAAPAAATPAAATPAAAPAPVRQG</sequence>
<feature type="transmembrane region" description="Helical" evidence="5">
    <location>
        <begin position="161"/>
        <end position="181"/>
    </location>
</feature>
<dbReference type="GO" id="GO:0022857">
    <property type="term" value="F:transmembrane transporter activity"/>
    <property type="evidence" value="ECO:0007669"/>
    <property type="project" value="InterPro"/>
</dbReference>
<dbReference type="InterPro" id="IPR020846">
    <property type="entry name" value="MFS_dom"/>
</dbReference>
<dbReference type="EMBL" id="CP159342">
    <property type="protein sequence ID" value="XCH74166.1"/>
    <property type="molecule type" value="Genomic_DNA"/>
</dbReference>
<reference evidence="7" key="1">
    <citation type="submission" date="2024-01" db="EMBL/GenBank/DDBJ databases">
        <title>The genome sequence of Micromonospora mangrovi CCTCC AA 2012012.</title>
        <authorList>
            <person name="Gao J."/>
        </authorList>
    </citation>
    <scope>NUCLEOTIDE SEQUENCE</scope>
    <source>
        <strain evidence="7">CCTCC AA 2012012</strain>
    </source>
</reference>
<feature type="transmembrane region" description="Helical" evidence="5">
    <location>
        <begin position="361"/>
        <end position="379"/>
    </location>
</feature>
<feature type="transmembrane region" description="Helical" evidence="5">
    <location>
        <begin position="239"/>
        <end position="260"/>
    </location>
</feature>
<dbReference type="InterPro" id="IPR051788">
    <property type="entry name" value="MFS_Transporter"/>
</dbReference>
<evidence type="ECO:0000256" key="3">
    <source>
        <dbReference type="ARBA" id="ARBA00022989"/>
    </source>
</evidence>
<feature type="transmembrane region" description="Helical" evidence="5">
    <location>
        <begin position="272"/>
        <end position="293"/>
    </location>
</feature>
<dbReference type="PANTHER" id="PTHR23514">
    <property type="entry name" value="BYPASS OF STOP CODON PROTEIN 6"/>
    <property type="match status" value="1"/>
</dbReference>
<dbReference type="PROSITE" id="PS51257">
    <property type="entry name" value="PROKAR_LIPOPROTEIN"/>
    <property type="match status" value="1"/>
</dbReference>
<feature type="transmembrane region" description="Helical" evidence="5">
    <location>
        <begin position="202"/>
        <end position="219"/>
    </location>
</feature>
<evidence type="ECO:0000256" key="2">
    <source>
        <dbReference type="ARBA" id="ARBA00022692"/>
    </source>
</evidence>
<reference evidence="8" key="2">
    <citation type="submission" date="2024-06" db="EMBL/GenBank/DDBJ databases">
        <title>Micromonospora mangrovi CCTCC AA 2012012 genome sequences.</title>
        <authorList>
            <person name="Gao J."/>
        </authorList>
    </citation>
    <scope>NUCLEOTIDE SEQUENCE</scope>
    <source>
        <strain evidence="8">CCTCC AA 2012012</strain>
    </source>
</reference>
<organism evidence="7">
    <name type="scientific">Micromonospora sp. CCTCC AA 2012012</name>
    <dbReference type="NCBI Taxonomy" id="3111921"/>
    <lineage>
        <taxon>Bacteria</taxon>
        <taxon>Bacillati</taxon>
        <taxon>Actinomycetota</taxon>
        <taxon>Actinomycetes</taxon>
        <taxon>Micromonosporales</taxon>
        <taxon>Micromonosporaceae</taxon>
        <taxon>Micromonospora</taxon>
    </lineage>
</organism>
<dbReference type="GO" id="GO:0005886">
    <property type="term" value="C:plasma membrane"/>
    <property type="evidence" value="ECO:0007669"/>
    <property type="project" value="UniProtKB-SubCell"/>
</dbReference>
<gene>
    <name evidence="8" type="ORF">ABUL08_28530</name>
    <name evidence="7" type="ORF">VK199_28445</name>
</gene>
<keyword evidence="3 5" id="KW-1133">Transmembrane helix</keyword>
<evidence type="ECO:0000256" key="1">
    <source>
        <dbReference type="ARBA" id="ARBA00004651"/>
    </source>
</evidence>
<dbReference type="PANTHER" id="PTHR23514:SF13">
    <property type="entry name" value="INNER MEMBRANE PROTEIN YBJJ"/>
    <property type="match status" value="1"/>
</dbReference>
<name>A0AAU7M7K1_9ACTN</name>
<dbReference type="EMBL" id="CP157762">
    <property type="protein sequence ID" value="XBP93468.1"/>
    <property type="molecule type" value="Genomic_DNA"/>
</dbReference>